<dbReference type="EMBL" id="KQ474075">
    <property type="protein sequence ID" value="KPV76933.1"/>
    <property type="molecule type" value="Genomic_DNA"/>
</dbReference>
<evidence type="ECO:0000313" key="4">
    <source>
        <dbReference type="Proteomes" id="UP000053890"/>
    </source>
</evidence>
<sequence length="530" mass="58709">MVGGHIIPLERAVYCANPDAVETCLRICAAPDQVSIGVRVGSYLQAVSYFVLVLVAPDEGGAESVWLGLSISFSFLFALIMQLVYGSVTLHHAVIITLLSHLPYISTLAGMNTLTSYEVLGPAGVRFLQSGMILKSVLTALIWAACLWAWYVGQLPGWTFLQFRQANCFSSTSLVVWMYPVSPKDERTTLSTILIVTYSAFWFLVLCLGSYWTLIAPRVLLRRGGHLRDPKKKKVKGFEALRRRVEDDIGDLEHEHGHGREREHDGAGESGDSSDDERRRAFIKRNPKAYHRDEDDGIGLAMMTLRSMSKSRRTPSPTSTPLPVSCSASTSSLPSYRSSRTDPSRTAAALSEAGGVQASRTLSPPSATRGMTALSPWSKGLRGSDQDAAVRWTRRQAESRHHFIIWPLVALLLVFVIVTTELQMVANDVFTGEMELDFPGALTLALALPTLWAVAKSVNRIREGRRPTPTQRRDETFWEIASGERAAQRRRADERRRERRAYSSSSSHESSIGESASESEPVARGRSSRR</sequence>
<dbReference type="OMA" id="QANCFSS"/>
<evidence type="ECO:0000256" key="1">
    <source>
        <dbReference type="SAM" id="MobiDB-lite"/>
    </source>
</evidence>
<feature type="region of interest" description="Disordered" evidence="1">
    <location>
        <begin position="308"/>
        <end position="383"/>
    </location>
</feature>
<evidence type="ECO:0000313" key="3">
    <source>
        <dbReference type="EMBL" id="KPV76933.1"/>
    </source>
</evidence>
<feature type="compositionally biased region" description="Low complexity" evidence="1">
    <location>
        <begin position="314"/>
        <end position="338"/>
    </location>
</feature>
<dbReference type="GeneID" id="28976530"/>
<dbReference type="AlphaFoldDB" id="A0A194S876"/>
<name>A0A194S876_RHOGW</name>
<keyword evidence="2" id="KW-1133">Transmembrane helix</keyword>
<feature type="region of interest" description="Disordered" evidence="1">
    <location>
        <begin position="484"/>
        <end position="530"/>
    </location>
</feature>
<keyword evidence="2" id="KW-0472">Membrane</keyword>
<accession>A0A194S876</accession>
<feature type="compositionally biased region" description="Basic and acidic residues" evidence="1">
    <location>
        <begin position="486"/>
        <end position="496"/>
    </location>
</feature>
<feature type="transmembrane region" description="Helical" evidence="2">
    <location>
        <begin position="403"/>
        <end position="426"/>
    </location>
</feature>
<feature type="transmembrane region" description="Helical" evidence="2">
    <location>
        <begin position="90"/>
        <end position="111"/>
    </location>
</feature>
<dbReference type="RefSeq" id="XP_018272982.1">
    <property type="nucleotide sequence ID" value="XM_018416082.1"/>
</dbReference>
<gene>
    <name evidence="3" type="ORF">RHOBADRAFT_51913</name>
</gene>
<protein>
    <submittedName>
        <fullName evidence="3">Uncharacterized protein</fullName>
    </submittedName>
</protein>
<feature type="transmembrane region" description="Helical" evidence="2">
    <location>
        <begin position="64"/>
        <end position="84"/>
    </location>
</feature>
<evidence type="ECO:0000256" key="2">
    <source>
        <dbReference type="SAM" id="Phobius"/>
    </source>
</evidence>
<keyword evidence="2" id="KW-0812">Transmembrane</keyword>
<proteinExistence type="predicted"/>
<feature type="region of interest" description="Disordered" evidence="1">
    <location>
        <begin position="249"/>
        <end position="278"/>
    </location>
</feature>
<organism evidence="3 4">
    <name type="scientific">Rhodotorula graminis (strain WP1)</name>
    <dbReference type="NCBI Taxonomy" id="578459"/>
    <lineage>
        <taxon>Eukaryota</taxon>
        <taxon>Fungi</taxon>
        <taxon>Dikarya</taxon>
        <taxon>Basidiomycota</taxon>
        <taxon>Pucciniomycotina</taxon>
        <taxon>Microbotryomycetes</taxon>
        <taxon>Sporidiobolales</taxon>
        <taxon>Sporidiobolaceae</taxon>
        <taxon>Rhodotorula</taxon>
    </lineage>
</organism>
<feature type="transmembrane region" description="Helical" evidence="2">
    <location>
        <begin position="40"/>
        <end position="57"/>
    </location>
</feature>
<dbReference type="Proteomes" id="UP000053890">
    <property type="component" value="Unassembled WGS sequence"/>
</dbReference>
<dbReference type="OrthoDB" id="2527297at2759"/>
<feature type="transmembrane region" description="Helical" evidence="2">
    <location>
        <begin position="438"/>
        <end position="455"/>
    </location>
</feature>
<feature type="transmembrane region" description="Helical" evidence="2">
    <location>
        <begin position="132"/>
        <end position="151"/>
    </location>
</feature>
<reference evidence="3 4" key="1">
    <citation type="journal article" date="2015" name="Front. Microbiol.">
        <title>Genome sequence of the plant growth promoting endophytic yeast Rhodotorula graminis WP1.</title>
        <authorList>
            <person name="Firrincieli A."/>
            <person name="Otillar R."/>
            <person name="Salamov A."/>
            <person name="Schmutz J."/>
            <person name="Khan Z."/>
            <person name="Redman R.S."/>
            <person name="Fleck N.D."/>
            <person name="Lindquist E."/>
            <person name="Grigoriev I.V."/>
            <person name="Doty S.L."/>
        </authorList>
    </citation>
    <scope>NUCLEOTIDE SEQUENCE [LARGE SCALE GENOMIC DNA]</scope>
    <source>
        <strain evidence="3 4">WP1</strain>
    </source>
</reference>
<feature type="compositionally biased region" description="Low complexity" evidence="1">
    <location>
        <begin position="502"/>
        <end position="520"/>
    </location>
</feature>
<keyword evidence="4" id="KW-1185">Reference proteome</keyword>
<feature type="compositionally biased region" description="Basic and acidic residues" evidence="1">
    <location>
        <begin position="249"/>
        <end position="267"/>
    </location>
</feature>
<feature type="transmembrane region" description="Helical" evidence="2">
    <location>
        <begin position="190"/>
        <end position="214"/>
    </location>
</feature>